<evidence type="ECO:0000313" key="3">
    <source>
        <dbReference type="Proteomes" id="UP000280935"/>
    </source>
</evidence>
<dbReference type="RefSeq" id="WP_125228292.1">
    <property type="nucleotide sequence ID" value="NZ_RQYT01000023.1"/>
</dbReference>
<accession>A0A3P1WXG9</accession>
<dbReference type="OrthoDB" id="5123397at2"/>
<organism evidence="2 3">
    <name type="scientific">Arachnia propionica</name>
    <dbReference type="NCBI Taxonomy" id="1750"/>
    <lineage>
        <taxon>Bacteria</taxon>
        <taxon>Bacillati</taxon>
        <taxon>Actinomycetota</taxon>
        <taxon>Actinomycetes</taxon>
        <taxon>Propionibacteriales</taxon>
        <taxon>Propionibacteriaceae</taxon>
        <taxon>Arachnia</taxon>
    </lineage>
</organism>
<reference evidence="2 3" key="1">
    <citation type="submission" date="2018-11" db="EMBL/GenBank/DDBJ databases">
        <title>Genomes From Bacteria Associated with the Canine Oral Cavity: a Test Case for Automated Genome-Based Taxonomic Assignment.</title>
        <authorList>
            <person name="Coil D.A."/>
            <person name="Jospin G."/>
            <person name="Darling A.E."/>
            <person name="Wallis C."/>
            <person name="Davis I.J."/>
            <person name="Harris S."/>
            <person name="Eisen J.A."/>
            <person name="Holcombe L.J."/>
            <person name="O'Flynn C."/>
        </authorList>
    </citation>
    <scope>NUCLEOTIDE SEQUENCE [LARGE SCALE GENOMIC DNA]</scope>
    <source>
        <strain evidence="2 3">OH2822_COT-296</strain>
    </source>
</reference>
<comment type="caution">
    <text evidence="2">The sequence shown here is derived from an EMBL/GenBank/DDBJ whole genome shotgun (WGS) entry which is preliminary data.</text>
</comment>
<dbReference type="AlphaFoldDB" id="A0A3P1WXG9"/>
<feature type="transmembrane region" description="Helical" evidence="1">
    <location>
        <begin position="12"/>
        <end position="33"/>
    </location>
</feature>
<gene>
    <name evidence="2" type="ORF">EII35_09810</name>
</gene>
<name>A0A3P1WXG9_9ACTN</name>
<evidence type="ECO:0000256" key="1">
    <source>
        <dbReference type="SAM" id="Phobius"/>
    </source>
</evidence>
<protein>
    <recommendedName>
        <fullName evidence="4">Alkaline shock response membrane anchor protein AmaP</fullName>
    </recommendedName>
</protein>
<evidence type="ECO:0000313" key="2">
    <source>
        <dbReference type="EMBL" id="RRD49073.1"/>
    </source>
</evidence>
<keyword evidence="1" id="KW-0472">Membrane</keyword>
<keyword evidence="1" id="KW-1133">Transmembrane helix</keyword>
<feature type="transmembrane region" description="Helical" evidence="1">
    <location>
        <begin position="69"/>
        <end position="87"/>
    </location>
</feature>
<keyword evidence="1" id="KW-0812">Transmembrane</keyword>
<dbReference type="Proteomes" id="UP000280935">
    <property type="component" value="Unassembled WGS sequence"/>
</dbReference>
<dbReference type="EMBL" id="RQYT01000023">
    <property type="protein sequence ID" value="RRD49073.1"/>
    <property type="molecule type" value="Genomic_DNA"/>
</dbReference>
<proteinExistence type="predicted"/>
<sequence>MHSTPRLVNRAWLLALGTTLTLAGVLGIAWGAIPHTSWQWATEFWTGLEDHIPTWWAGQALPGVSWGDIVLLATAALIVTLLVALVVSQAGGRSRDALVDQSSVGRITVAAPVVQELLTEGLEADPRLGSARVRTFTIRGRTVLRVSVTPHPTSTPQATRRAVTDTVTSLDKALGISLPVFAEVLAP</sequence>
<evidence type="ECO:0008006" key="4">
    <source>
        <dbReference type="Google" id="ProtNLM"/>
    </source>
</evidence>